<reference evidence="1 2" key="1">
    <citation type="journal article" date="2001" name="J. Bacteriol.">
        <title>Phylogeny of the major head and tail genes of the wide-ranging T4-type bacteriophages.</title>
        <authorList>
            <person name="Tetart F."/>
            <person name="Desplats C."/>
            <person name="Kutateladze M."/>
            <person name="Monod C."/>
            <person name="Ackermann H.W."/>
            <person name="Krisch H.M."/>
        </authorList>
    </citation>
    <scope>NUCLEOTIDE SEQUENCE [LARGE SCALE GENOMIC DNA]</scope>
</reference>
<keyword evidence="2" id="KW-1185">Reference proteome</keyword>
<evidence type="ECO:0000313" key="1">
    <source>
        <dbReference type="EMBL" id="AAP76088.1"/>
    </source>
</evidence>
<sequence>MTKARFLRDTVKVLEAGSVTESTKIWCKS</sequence>
<dbReference type="EMBL" id="AY303349">
    <property type="protein sequence ID" value="AAP76088.1"/>
    <property type="molecule type" value="Genomic_DNA"/>
</dbReference>
<name>Q7Y4W0_BPR69</name>
<organismHost>
    <name type="scientific">Escherichia coli</name>
    <dbReference type="NCBI Taxonomy" id="562"/>
</organismHost>
<accession>Q7Y4W0</accession>
<dbReference type="KEGG" id="vg:1494305"/>
<dbReference type="Proteomes" id="UP000000876">
    <property type="component" value="Segment"/>
</dbReference>
<protein>
    <submittedName>
        <fullName evidence="1">Uncharacterized protein RB69ORF189c</fullName>
    </submittedName>
</protein>
<proteinExistence type="predicted"/>
<evidence type="ECO:0000313" key="2">
    <source>
        <dbReference type="Proteomes" id="UP000000876"/>
    </source>
</evidence>
<reference evidence="1 2" key="2">
    <citation type="submission" date="2003-05" db="EMBL/GenBank/DDBJ databases">
        <title>Enterobacteria phage RB69 complete genome.</title>
        <authorList>
            <person name="Petrov V."/>
            <person name="Nolan J."/>
            <person name="Chin D."/>
            <person name="Letarov A."/>
            <person name="Krisch H.M."/>
            <person name="Karam J.D."/>
        </authorList>
    </citation>
    <scope>NUCLEOTIDE SEQUENCE [LARGE SCALE GENOMIC DNA]</scope>
</reference>
<dbReference type="RefSeq" id="NP_861879.1">
    <property type="nucleotide sequence ID" value="NC_004928.1"/>
</dbReference>
<organism evidence="1 2">
    <name type="scientific">Escherichia phage RB69</name>
    <name type="common">Bacteriophage RB69</name>
    <dbReference type="NCBI Taxonomy" id="12353"/>
    <lineage>
        <taxon>Viruses</taxon>
        <taxon>Duplodnaviria</taxon>
        <taxon>Heunggongvirae</taxon>
        <taxon>Uroviricota</taxon>
        <taxon>Caudoviricetes</taxon>
        <taxon>Pantevenvirales</taxon>
        <taxon>Straboviridae</taxon>
        <taxon>Tevenvirinae</taxon>
        <taxon>Mosigvirus</taxon>
        <taxon>Mosigvirus RB69</taxon>
    </lineage>
</organism>
<gene>
    <name evidence="1" type="primary">RB69ORF189c</name>
</gene>